<dbReference type="PANTHER" id="PTHR42307:SF2">
    <property type="entry name" value="PUP DEAMIDASE_DEPUPYLASE"/>
    <property type="match status" value="1"/>
</dbReference>
<evidence type="ECO:0008006" key="3">
    <source>
        <dbReference type="Google" id="ProtNLM"/>
    </source>
</evidence>
<proteinExistence type="predicted"/>
<dbReference type="EMBL" id="BSUZ01000001">
    <property type="protein sequence ID" value="GMA84790.1"/>
    <property type="molecule type" value="Genomic_DNA"/>
</dbReference>
<protein>
    <recommendedName>
        <fullName evidence="3">Proteasome accessory factor PafA2</fullName>
    </recommendedName>
</protein>
<evidence type="ECO:0000313" key="2">
    <source>
        <dbReference type="Proteomes" id="UP001157017"/>
    </source>
</evidence>
<dbReference type="PANTHER" id="PTHR42307">
    <property type="entry name" value="PUP DEAMIDASE/DEPUPYLASE"/>
    <property type="match status" value="1"/>
</dbReference>
<dbReference type="InterPro" id="IPR004347">
    <property type="entry name" value="Pup_ligase/deamidase"/>
</dbReference>
<name>A0ABQ6JD81_9ACTN</name>
<comment type="caution">
    <text evidence="1">The sequence shown here is derived from an EMBL/GenBank/DDBJ whole genome shotgun (WGS) entry which is preliminary data.</text>
</comment>
<keyword evidence="2" id="KW-1185">Reference proteome</keyword>
<dbReference type="Proteomes" id="UP001157017">
    <property type="component" value="Unassembled WGS sequence"/>
</dbReference>
<organism evidence="1 2">
    <name type="scientific">Angustibacter aerolatus</name>
    <dbReference type="NCBI Taxonomy" id="1162965"/>
    <lineage>
        <taxon>Bacteria</taxon>
        <taxon>Bacillati</taxon>
        <taxon>Actinomycetota</taxon>
        <taxon>Actinomycetes</taxon>
        <taxon>Kineosporiales</taxon>
        <taxon>Kineosporiaceae</taxon>
    </lineage>
</organism>
<reference evidence="2" key="1">
    <citation type="journal article" date="2019" name="Int. J. Syst. Evol. Microbiol.">
        <title>The Global Catalogue of Microorganisms (GCM) 10K type strain sequencing project: providing services to taxonomists for standard genome sequencing and annotation.</title>
        <authorList>
            <consortium name="The Broad Institute Genomics Platform"/>
            <consortium name="The Broad Institute Genome Sequencing Center for Infectious Disease"/>
            <person name="Wu L."/>
            <person name="Ma J."/>
        </authorList>
    </citation>
    <scope>NUCLEOTIDE SEQUENCE [LARGE SCALE GENOMIC DNA]</scope>
    <source>
        <strain evidence="2">NBRC 108730</strain>
    </source>
</reference>
<dbReference type="Pfam" id="PF03136">
    <property type="entry name" value="Pup_ligase"/>
    <property type="match status" value="1"/>
</dbReference>
<evidence type="ECO:0000313" key="1">
    <source>
        <dbReference type="EMBL" id="GMA84790.1"/>
    </source>
</evidence>
<gene>
    <name evidence="1" type="ORF">GCM10025868_00400</name>
</gene>
<accession>A0ABQ6JD81</accession>
<sequence>MLAMIEDRALHTDLALERPVPALQAISHDPSLRTTVALRDGRRLTGVQAQWAYLEQAAAWVDDRFGADADADTVEVLQRWESVLTRLERDPMECAREARLGRQAALLNGFRDREGLPWDAPRLGLIDLQYSDVRPEKGLYHRLLARDRIERVVTDAQAADAVEQPPEDTRAYFRGRCLAKYGQDVAAASWDSVIFDLPGRDSLQRVPMLEPLRGGRDSVGDLIDASDTAADLMAALAAR</sequence>